<accession>K3Z0U4</accession>
<evidence type="ECO:0000313" key="1">
    <source>
        <dbReference type="EnsemblPlants" id="KQL31996"/>
    </source>
</evidence>
<reference evidence="2" key="1">
    <citation type="journal article" date="2012" name="Nat. Biotechnol.">
        <title>Reference genome sequence of the model plant Setaria.</title>
        <authorList>
            <person name="Bennetzen J.L."/>
            <person name="Schmutz J."/>
            <person name="Wang H."/>
            <person name="Percifield R."/>
            <person name="Hawkins J."/>
            <person name="Pontaroli A.C."/>
            <person name="Estep M."/>
            <person name="Feng L."/>
            <person name="Vaughn J.N."/>
            <person name="Grimwood J."/>
            <person name="Jenkins J."/>
            <person name="Barry K."/>
            <person name="Lindquist E."/>
            <person name="Hellsten U."/>
            <person name="Deshpande S."/>
            <person name="Wang X."/>
            <person name="Wu X."/>
            <person name="Mitros T."/>
            <person name="Triplett J."/>
            <person name="Yang X."/>
            <person name="Ye C.Y."/>
            <person name="Mauro-Herrera M."/>
            <person name="Wang L."/>
            <person name="Li P."/>
            <person name="Sharma M."/>
            <person name="Sharma R."/>
            <person name="Ronald P.C."/>
            <person name="Panaud O."/>
            <person name="Kellogg E.A."/>
            <person name="Brutnell T.P."/>
            <person name="Doust A.N."/>
            <person name="Tuskan G.A."/>
            <person name="Rokhsar D."/>
            <person name="Devos K.M."/>
        </authorList>
    </citation>
    <scope>NUCLEOTIDE SEQUENCE [LARGE SCALE GENOMIC DNA]</scope>
    <source>
        <strain evidence="2">cv. Yugu1</strain>
    </source>
</reference>
<dbReference type="AlphaFoldDB" id="K3Z0U4"/>
<dbReference type="Proteomes" id="UP000004995">
    <property type="component" value="Unassembled WGS sequence"/>
</dbReference>
<proteinExistence type="predicted"/>
<dbReference type="InParanoid" id="K3Z0U4"/>
<evidence type="ECO:0000313" key="2">
    <source>
        <dbReference type="Proteomes" id="UP000004995"/>
    </source>
</evidence>
<organism evidence="1 2">
    <name type="scientific">Setaria italica</name>
    <name type="common">Foxtail millet</name>
    <name type="synonym">Panicum italicum</name>
    <dbReference type="NCBI Taxonomy" id="4555"/>
    <lineage>
        <taxon>Eukaryota</taxon>
        <taxon>Viridiplantae</taxon>
        <taxon>Streptophyta</taxon>
        <taxon>Embryophyta</taxon>
        <taxon>Tracheophyta</taxon>
        <taxon>Spermatophyta</taxon>
        <taxon>Magnoliopsida</taxon>
        <taxon>Liliopsida</taxon>
        <taxon>Poales</taxon>
        <taxon>Poaceae</taxon>
        <taxon>PACMAD clade</taxon>
        <taxon>Panicoideae</taxon>
        <taxon>Panicodae</taxon>
        <taxon>Paniceae</taxon>
        <taxon>Cenchrinae</taxon>
        <taxon>Setaria</taxon>
    </lineage>
</organism>
<protein>
    <submittedName>
        <fullName evidence="1">Uncharacterized protein</fullName>
    </submittedName>
</protein>
<name>K3Z0U4_SETIT</name>
<dbReference type="Gramene" id="KQL31996">
    <property type="protein sequence ID" value="KQL31996"/>
    <property type="gene ID" value="SETIT_020161mg"/>
</dbReference>
<dbReference type="HOGENOM" id="CLU_1010427_0_0_1"/>
<dbReference type="EnsemblPlants" id="KQL31996">
    <property type="protein sequence ID" value="KQL31996"/>
    <property type="gene ID" value="SETIT_020161mg"/>
</dbReference>
<keyword evidence="2" id="KW-1185">Reference proteome</keyword>
<dbReference type="EMBL" id="AGNK02000590">
    <property type="status" value="NOT_ANNOTATED_CDS"/>
    <property type="molecule type" value="Genomic_DNA"/>
</dbReference>
<sequence length="276" mass="30283">MVGYCCIASSSSSGTACGLLRRCILTAADHINDLIVAYESLRLACMVFIRLFEFFTVSFKLRRRIIRIIRPCVRSSGSTSSLRPAPPRRQRRSTAGCIGIFYLTVLLRLRPLWRPSLLVPQITAPGCALSLAHPVLATPVRAIVLDVFPGLANPGMSRPMVRQHRLQHRTPLYDCLDASPSSSPASSPTRHHPHNASSCARGFMCSSLVFSSLVYVDHGYSMHDILDHGYSSSCSATSTSAQRAIIHISYSPSVGFYLRLLLQSHRLQCSCCDCGG</sequence>
<reference evidence="1" key="2">
    <citation type="submission" date="2018-08" db="UniProtKB">
        <authorList>
            <consortium name="EnsemblPlants"/>
        </authorList>
    </citation>
    <scope>IDENTIFICATION</scope>
    <source>
        <strain evidence="1">Yugu1</strain>
    </source>
</reference>